<organism evidence="2 3">
    <name type="scientific">Streptomyces tremellae</name>
    <dbReference type="NCBI Taxonomy" id="1124239"/>
    <lineage>
        <taxon>Bacteria</taxon>
        <taxon>Bacillati</taxon>
        <taxon>Actinomycetota</taxon>
        <taxon>Actinomycetes</taxon>
        <taxon>Kitasatosporales</taxon>
        <taxon>Streptomycetaceae</taxon>
        <taxon>Streptomyces</taxon>
    </lineage>
</organism>
<dbReference type="EMBL" id="BAABEP010000001">
    <property type="protein sequence ID" value="GAA3706884.1"/>
    <property type="molecule type" value="Genomic_DNA"/>
</dbReference>
<accession>A0ABP7DNJ2</accession>
<evidence type="ECO:0000256" key="1">
    <source>
        <dbReference type="ARBA" id="ARBA00023002"/>
    </source>
</evidence>
<keyword evidence="3" id="KW-1185">Reference proteome</keyword>
<name>A0ABP7DNJ2_9ACTN</name>
<proteinExistence type="predicted"/>
<protein>
    <submittedName>
        <fullName evidence="2">Methylenetetrahydrofolate reductase</fullName>
    </submittedName>
</protein>
<comment type="caution">
    <text evidence="2">The sequence shown here is derived from an EMBL/GenBank/DDBJ whole genome shotgun (WGS) entry which is preliminary data.</text>
</comment>
<sequence length="290" mass="30714">MTFGSPTPAAVNAPLLDDFSLEMTGKDIRALEESAATIPPGTRVNVTFLGTETPAVRLAAARTARSLGFVPVPHISARRLGSRREFEEFLAALRADGACDDVFVVGGDPASPRGPYPDALSLIGSGLLERYGVRRAGVSGYPEGHPAIPGPVLWSALRDKDRALAARGLDGDVITQFGFDAHAVLTWIAEVRGRGITLPVRVGVPGPAGVRRLMSYAARFGVGTSTSIAKKYGLSLTNLMGTAGPDRFLRALADGYQPELHGEVKIHFYTFGGLGATSRWVAAFRKESLA</sequence>
<gene>
    <name evidence="2" type="ORF">GCM10023082_01070</name>
</gene>
<dbReference type="RefSeq" id="WP_345639760.1">
    <property type="nucleotide sequence ID" value="NZ_BAABEP010000001.1"/>
</dbReference>
<evidence type="ECO:0000313" key="2">
    <source>
        <dbReference type="EMBL" id="GAA3706884.1"/>
    </source>
</evidence>
<dbReference type="SUPFAM" id="SSF51730">
    <property type="entry name" value="FAD-linked oxidoreductase"/>
    <property type="match status" value="1"/>
</dbReference>
<evidence type="ECO:0000313" key="3">
    <source>
        <dbReference type="Proteomes" id="UP001499884"/>
    </source>
</evidence>
<dbReference type="Gene3D" id="3.20.20.220">
    <property type="match status" value="1"/>
</dbReference>
<dbReference type="InterPro" id="IPR029041">
    <property type="entry name" value="FAD-linked_oxidoreductase-like"/>
</dbReference>
<reference evidence="3" key="1">
    <citation type="journal article" date="2019" name="Int. J. Syst. Evol. Microbiol.">
        <title>The Global Catalogue of Microorganisms (GCM) 10K type strain sequencing project: providing services to taxonomists for standard genome sequencing and annotation.</title>
        <authorList>
            <consortium name="The Broad Institute Genomics Platform"/>
            <consortium name="The Broad Institute Genome Sequencing Center for Infectious Disease"/>
            <person name="Wu L."/>
            <person name="Ma J."/>
        </authorList>
    </citation>
    <scope>NUCLEOTIDE SEQUENCE [LARGE SCALE GENOMIC DNA]</scope>
    <source>
        <strain evidence="3">JCM 30846</strain>
    </source>
</reference>
<keyword evidence="1" id="KW-0560">Oxidoreductase</keyword>
<dbReference type="Proteomes" id="UP001499884">
    <property type="component" value="Unassembled WGS sequence"/>
</dbReference>